<evidence type="ECO:0000256" key="3">
    <source>
        <dbReference type="ARBA" id="ARBA00009047"/>
    </source>
</evidence>
<keyword evidence="9 11" id="KW-0472">Membrane</keyword>
<keyword evidence="5" id="KW-1003">Cell membrane</keyword>
<evidence type="ECO:0000256" key="2">
    <source>
        <dbReference type="ARBA" id="ARBA00004651"/>
    </source>
</evidence>
<dbReference type="AlphaFoldDB" id="A0A1V5SLS9"/>
<dbReference type="Gene3D" id="1.10.3720.10">
    <property type="entry name" value="MetI-like"/>
    <property type="match status" value="1"/>
</dbReference>
<feature type="transmembrane region" description="Helical" evidence="11">
    <location>
        <begin position="135"/>
        <end position="156"/>
    </location>
</feature>
<sequence>MKRKNWLKSIVYIALLIISAIIVFPFIWLIITAFKSYPDIYAYPILYLPKNITFEHFRYVFVNLEFSKYFLNSLVLGAGTAVLTVLISILPSYATAKFNFFLRKPVLLSILVCQMFPQIVFVVPFFLLLKYTGLINSYLGTMIVYLPFTTPIAVWMTRNFFADIPQSLEESALIDGCSRFQAFYKISLPLVIPGIASVGIYAFIFSWSELMFSLSYLTSTDKQTVPVFLSLFIGQYQTRWGPLFAGSVVAALPPMIVFGFLQKYFIKGLTSGSVKE</sequence>
<dbReference type="PANTHER" id="PTHR32243">
    <property type="entry name" value="MALTOSE TRANSPORT SYSTEM PERMEASE-RELATED"/>
    <property type="match status" value="1"/>
</dbReference>
<evidence type="ECO:0000313" key="13">
    <source>
        <dbReference type="EMBL" id="OQA55490.1"/>
    </source>
</evidence>
<comment type="caution">
    <text evidence="13">The sequence shown here is derived from an EMBL/GenBank/DDBJ whole genome shotgun (WGS) entry which is preliminary data.</text>
</comment>
<protein>
    <recommendedName>
        <fullName evidence="10">Maltose/maltodextrin transport system permease protein MalG</fullName>
    </recommendedName>
</protein>
<organism evidence="13">
    <name type="scientific">Candidatus Atribacter allofermentans</name>
    <dbReference type="NCBI Taxonomy" id="1852833"/>
    <lineage>
        <taxon>Bacteria</taxon>
        <taxon>Pseudomonadati</taxon>
        <taxon>Atribacterota</taxon>
        <taxon>Atribacteria</taxon>
        <taxon>Atribacterales</taxon>
        <taxon>Atribacteraceae</taxon>
        <taxon>Atribacter</taxon>
    </lineage>
</organism>
<dbReference type="InterPro" id="IPR035906">
    <property type="entry name" value="MetI-like_sf"/>
</dbReference>
<feature type="domain" description="ABC transmembrane type-1" evidence="12">
    <location>
        <begin position="70"/>
        <end position="261"/>
    </location>
</feature>
<dbReference type="PROSITE" id="PS50928">
    <property type="entry name" value="ABC_TM1"/>
    <property type="match status" value="1"/>
</dbReference>
<evidence type="ECO:0000256" key="9">
    <source>
        <dbReference type="ARBA" id="ARBA00023136"/>
    </source>
</evidence>
<keyword evidence="6" id="KW-0762">Sugar transport</keyword>
<proteinExistence type="inferred from homology"/>
<dbReference type="Proteomes" id="UP000485569">
    <property type="component" value="Unassembled WGS sequence"/>
</dbReference>
<evidence type="ECO:0000256" key="7">
    <source>
        <dbReference type="ARBA" id="ARBA00022692"/>
    </source>
</evidence>
<reference evidence="13" key="1">
    <citation type="submission" date="2017-02" db="EMBL/GenBank/DDBJ databases">
        <title>Delving into the versatile metabolic prowess of the omnipresent phylum Bacteroidetes.</title>
        <authorList>
            <person name="Nobu M.K."/>
            <person name="Mei R."/>
            <person name="Narihiro T."/>
            <person name="Kuroda K."/>
            <person name="Liu W.-T."/>
        </authorList>
    </citation>
    <scope>NUCLEOTIDE SEQUENCE</scope>
    <source>
        <strain evidence="13">ADurb.Bin276</strain>
    </source>
</reference>
<feature type="transmembrane region" description="Helical" evidence="11">
    <location>
        <begin position="12"/>
        <end position="34"/>
    </location>
</feature>
<evidence type="ECO:0000256" key="11">
    <source>
        <dbReference type="RuleBase" id="RU363032"/>
    </source>
</evidence>
<comment type="function">
    <text evidence="1">Part of the ABC transporter complex MalEFGK involved in maltose/maltodextrin import. Probably responsible for the translocation of the substrate across the membrane.</text>
</comment>
<dbReference type="Pfam" id="PF00528">
    <property type="entry name" value="BPD_transp_1"/>
    <property type="match status" value="1"/>
</dbReference>
<evidence type="ECO:0000256" key="4">
    <source>
        <dbReference type="ARBA" id="ARBA00022448"/>
    </source>
</evidence>
<feature type="transmembrane region" description="Helical" evidence="11">
    <location>
        <begin position="106"/>
        <end position="129"/>
    </location>
</feature>
<evidence type="ECO:0000256" key="8">
    <source>
        <dbReference type="ARBA" id="ARBA00022989"/>
    </source>
</evidence>
<gene>
    <name evidence="13" type="primary">ycjP_9</name>
    <name evidence="13" type="ORF">BWY41_01639</name>
</gene>
<dbReference type="InterPro" id="IPR050901">
    <property type="entry name" value="BP-dep_ABC_trans_perm"/>
</dbReference>
<dbReference type="CDD" id="cd06261">
    <property type="entry name" value="TM_PBP2"/>
    <property type="match status" value="1"/>
</dbReference>
<evidence type="ECO:0000256" key="1">
    <source>
        <dbReference type="ARBA" id="ARBA00002264"/>
    </source>
</evidence>
<dbReference type="InterPro" id="IPR000515">
    <property type="entry name" value="MetI-like"/>
</dbReference>
<feature type="transmembrane region" description="Helical" evidence="11">
    <location>
        <begin position="188"/>
        <end position="207"/>
    </location>
</feature>
<feature type="transmembrane region" description="Helical" evidence="11">
    <location>
        <begin position="69"/>
        <end position="94"/>
    </location>
</feature>
<evidence type="ECO:0000256" key="5">
    <source>
        <dbReference type="ARBA" id="ARBA00022475"/>
    </source>
</evidence>
<comment type="similarity">
    <text evidence="3">Belongs to the binding-protein-dependent transport system permease family. MalFG subfamily.</text>
</comment>
<dbReference type="GO" id="GO:0055085">
    <property type="term" value="P:transmembrane transport"/>
    <property type="evidence" value="ECO:0007669"/>
    <property type="project" value="InterPro"/>
</dbReference>
<dbReference type="SUPFAM" id="SSF161098">
    <property type="entry name" value="MetI-like"/>
    <property type="match status" value="1"/>
</dbReference>
<keyword evidence="7 11" id="KW-0812">Transmembrane</keyword>
<keyword evidence="8 11" id="KW-1133">Transmembrane helix</keyword>
<evidence type="ECO:0000259" key="12">
    <source>
        <dbReference type="PROSITE" id="PS50928"/>
    </source>
</evidence>
<comment type="subcellular location">
    <subcellularLocation>
        <location evidence="2 11">Cell membrane</location>
        <topology evidence="2 11">Multi-pass membrane protein</topology>
    </subcellularLocation>
</comment>
<name>A0A1V5SLS9_9BACT</name>
<evidence type="ECO:0000256" key="6">
    <source>
        <dbReference type="ARBA" id="ARBA00022597"/>
    </source>
</evidence>
<feature type="transmembrane region" description="Helical" evidence="11">
    <location>
        <begin position="240"/>
        <end position="261"/>
    </location>
</feature>
<accession>A0A1V5SLS9</accession>
<evidence type="ECO:0000256" key="10">
    <source>
        <dbReference type="ARBA" id="ARBA00041109"/>
    </source>
</evidence>
<dbReference type="PANTHER" id="PTHR32243:SF50">
    <property type="entry name" value="MALTOSE_MALTODEXTRIN TRANSPORT SYSTEM PERMEASE PROTEIN MALG"/>
    <property type="match status" value="1"/>
</dbReference>
<dbReference type="EMBL" id="MWBQ01000156">
    <property type="protein sequence ID" value="OQA55490.1"/>
    <property type="molecule type" value="Genomic_DNA"/>
</dbReference>
<dbReference type="GO" id="GO:0005886">
    <property type="term" value="C:plasma membrane"/>
    <property type="evidence" value="ECO:0007669"/>
    <property type="project" value="UniProtKB-SubCell"/>
</dbReference>
<keyword evidence="4 11" id="KW-0813">Transport</keyword>